<feature type="region of interest" description="Disordered" evidence="1">
    <location>
        <begin position="173"/>
        <end position="206"/>
    </location>
</feature>
<evidence type="ECO:0000256" key="2">
    <source>
        <dbReference type="SAM" id="Phobius"/>
    </source>
</evidence>
<evidence type="ECO:0000256" key="1">
    <source>
        <dbReference type="SAM" id="MobiDB-lite"/>
    </source>
</evidence>
<dbReference type="NCBIfam" id="TIGR02234">
    <property type="entry name" value="trp_oprn_chp"/>
    <property type="match status" value="1"/>
</dbReference>
<keyword evidence="2" id="KW-0812">Transmembrane</keyword>
<keyword evidence="4" id="KW-1185">Reference proteome</keyword>
<feature type="transmembrane region" description="Helical" evidence="2">
    <location>
        <begin position="48"/>
        <end position="69"/>
    </location>
</feature>
<organism evidence="3 4">
    <name type="scientific">Corynebacterium felinum</name>
    <dbReference type="NCBI Taxonomy" id="131318"/>
    <lineage>
        <taxon>Bacteria</taxon>
        <taxon>Bacillati</taxon>
        <taxon>Actinomycetota</taxon>
        <taxon>Actinomycetes</taxon>
        <taxon>Mycobacteriales</taxon>
        <taxon>Corynebacteriaceae</taxon>
        <taxon>Corynebacterium</taxon>
    </lineage>
</organism>
<comment type="caution">
    <text evidence="3">The sequence shown here is derived from an EMBL/GenBank/DDBJ whole genome shotgun (WGS) entry which is preliminary data.</text>
</comment>
<evidence type="ECO:0000313" key="3">
    <source>
        <dbReference type="EMBL" id="MDR7356076.1"/>
    </source>
</evidence>
<keyword evidence="2" id="KW-0472">Membrane</keyword>
<keyword evidence="2" id="KW-1133">Transmembrane helix</keyword>
<proteinExistence type="predicted"/>
<gene>
    <name evidence="3" type="ORF">J2S37_002614</name>
</gene>
<feature type="transmembrane region" description="Helical" evidence="2">
    <location>
        <begin position="76"/>
        <end position="97"/>
    </location>
</feature>
<dbReference type="RefSeq" id="WP_277103223.1">
    <property type="nucleotide sequence ID" value="NZ_BAAAJS010000056.1"/>
</dbReference>
<reference evidence="3 4" key="1">
    <citation type="submission" date="2023-07" db="EMBL/GenBank/DDBJ databases">
        <title>Sequencing the genomes of 1000 actinobacteria strains.</title>
        <authorList>
            <person name="Klenk H.-P."/>
        </authorList>
    </citation>
    <scope>NUCLEOTIDE SEQUENCE [LARGE SCALE GENOMIC DNA]</scope>
    <source>
        <strain evidence="3 4">DSM 44508</strain>
    </source>
</reference>
<feature type="compositionally biased region" description="Basic and acidic residues" evidence="1">
    <location>
        <begin position="173"/>
        <end position="183"/>
    </location>
</feature>
<protein>
    <submittedName>
        <fullName evidence="3">Membrane protein (TIGR02234 family)</fullName>
    </submittedName>
</protein>
<feature type="transmembrane region" description="Helical" evidence="2">
    <location>
        <begin position="136"/>
        <end position="157"/>
    </location>
</feature>
<sequence>MKKSVAASLSIGAAALILWATSRMTWINVEAFDDKSGAKSLTLLGAQWASETVILSFVLGAACLAGLSLKTLGRRIVGVITTLVCVLASYSILQHLITTPDAARALNILSAPSANTAQPTQLATWAEITAISSNPLPASIALIAMAVGIVSGVVLALKPGVAKTSSAYERKSQREQRIVHDLDTDPDSGRVQWDALDADIDPTDRE</sequence>
<dbReference type="InterPro" id="IPR011746">
    <property type="entry name" value="Trp_synth-assoc_CHP"/>
</dbReference>
<feature type="compositionally biased region" description="Acidic residues" evidence="1">
    <location>
        <begin position="196"/>
        <end position="206"/>
    </location>
</feature>
<dbReference type="InterPro" id="IPR019051">
    <property type="entry name" value="Trp_biosyn_TM_oprn/chp"/>
</dbReference>
<dbReference type="Pfam" id="PF09534">
    <property type="entry name" value="Trp_oprn_chp"/>
    <property type="match status" value="1"/>
</dbReference>
<accession>A0ABU2BCK0</accession>
<evidence type="ECO:0000313" key="4">
    <source>
        <dbReference type="Proteomes" id="UP001183619"/>
    </source>
</evidence>
<name>A0ABU2BCK0_9CORY</name>
<dbReference type="Proteomes" id="UP001183619">
    <property type="component" value="Unassembled WGS sequence"/>
</dbReference>
<dbReference type="EMBL" id="JAVDYF010000001">
    <property type="protein sequence ID" value="MDR7356076.1"/>
    <property type="molecule type" value="Genomic_DNA"/>
</dbReference>